<gene>
    <name evidence="1" type="ORF">E2C01_086264</name>
</gene>
<name>A0A5B7J3C0_PORTR</name>
<dbReference type="Proteomes" id="UP000324222">
    <property type="component" value="Unassembled WGS sequence"/>
</dbReference>
<evidence type="ECO:0000313" key="1">
    <source>
        <dbReference type="EMBL" id="MPC91240.1"/>
    </source>
</evidence>
<keyword evidence="2" id="KW-1185">Reference proteome</keyword>
<dbReference type="EMBL" id="VSRR010087074">
    <property type="protein sequence ID" value="MPC91240.1"/>
    <property type="molecule type" value="Genomic_DNA"/>
</dbReference>
<comment type="caution">
    <text evidence="1">The sequence shown here is derived from an EMBL/GenBank/DDBJ whole genome shotgun (WGS) entry which is preliminary data.</text>
</comment>
<evidence type="ECO:0000313" key="2">
    <source>
        <dbReference type="Proteomes" id="UP000324222"/>
    </source>
</evidence>
<dbReference type="AlphaFoldDB" id="A0A5B7J3C0"/>
<reference evidence="1 2" key="1">
    <citation type="submission" date="2019-05" db="EMBL/GenBank/DDBJ databases">
        <title>Another draft genome of Portunus trituberculatus and its Hox gene families provides insights of decapod evolution.</title>
        <authorList>
            <person name="Jeong J.-H."/>
            <person name="Song I."/>
            <person name="Kim S."/>
            <person name="Choi T."/>
            <person name="Kim D."/>
            <person name="Ryu S."/>
            <person name="Kim W."/>
        </authorList>
    </citation>
    <scope>NUCLEOTIDE SEQUENCE [LARGE SCALE GENOMIC DNA]</scope>
    <source>
        <tissue evidence="1">Muscle</tissue>
    </source>
</reference>
<organism evidence="1 2">
    <name type="scientific">Portunus trituberculatus</name>
    <name type="common">Swimming crab</name>
    <name type="synonym">Neptunus trituberculatus</name>
    <dbReference type="NCBI Taxonomy" id="210409"/>
    <lineage>
        <taxon>Eukaryota</taxon>
        <taxon>Metazoa</taxon>
        <taxon>Ecdysozoa</taxon>
        <taxon>Arthropoda</taxon>
        <taxon>Crustacea</taxon>
        <taxon>Multicrustacea</taxon>
        <taxon>Malacostraca</taxon>
        <taxon>Eumalacostraca</taxon>
        <taxon>Eucarida</taxon>
        <taxon>Decapoda</taxon>
        <taxon>Pleocyemata</taxon>
        <taxon>Brachyura</taxon>
        <taxon>Eubrachyura</taxon>
        <taxon>Portunoidea</taxon>
        <taxon>Portunidae</taxon>
        <taxon>Portuninae</taxon>
        <taxon>Portunus</taxon>
    </lineage>
</organism>
<accession>A0A5B7J3C0</accession>
<proteinExistence type="predicted"/>
<sequence>MWLICRNADNTLTRYGPVHTTQRWPVVTPRVPDLCLHPGCDEAPRGDAGQRTRTNFLVDTRAAVKGNS</sequence>
<protein>
    <submittedName>
        <fullName evidence="1">Uncharacterized protein</fullName>
    </submittedName>
</protein>